<reference evidence="4" key="1">
    <citation type="submission" date="2021-09" db="EMBL/GenBank/DDBJ databases">
        <authorList>
            <consortium name="AG Swart"/>
            <person name="Singh M."/>
            <person name="Singh A."/>
            <person name="Seah K."/>
            <person name="Emmerich C."/>
        </authorList>
    </citation>
    <scope>NUCLEOTIDE SEQUENCE</scope>
    <source>
        <strain evidence="4">ATCC30299</strain>
    </source>
</reference>
<proteinExistence type="predicted"/>
<feature type="signal peptide" evidence="3">
    <location>
        <begin position="1"/>
        <end position="16"/>
    </location>
</feature>
<protein>
    <submittedName>
        <fullName evidence="4">Uncharacterized protein</fullName>
    </submittedName>
</protein>
<feature type="chain" id="PRO_5043930713" evidence="3">
    <location>
        <begin position="17"/>
        <end position="540"/>
    </location>
</feature>
<evidence type="ECO:0000256" key="1">
    <source>
        <dbReference type="SAM" id="Coils"/>
    </source>
</evidence>
<comment type="caution">
    <text evidence="4">The sequence shown here is derived from an EMBL/GenBank/DDBJ whole genome shotgun (WGS) entry which is preliminary data.</text>
</comment>
<dbReference type="EMBL" id="CAJZBQ010000004">
    <property type="protein sequence ID" value="CAG9311650.1"/>
    <property type="molecule type" value="Genomic_DNA"/>
</dbReference>
<dbReference type="InterPro" id="IPR015943">
    <property type="entry name" value="WD40/YVTN_repeat-like_dom_sf"/>
</dbReference>
<sequence length="540" mass="60679">MAKSHILLCLLALVFSQSDLDIIQQEIEESKKLLSLLNQKIQHLSQLREDLLKNEVELPLGDSWRHLPQLSEDYTQEENIENRFILKGANSVPGKIQAADIMILKPFEQNKESYSFINTVIVVCLNDGTLNIYDLAGELLYRYQTGHKHLFCAATQNTDEMLIATIDKTEIKVHQIEIHLEANSTITATDQEFGLKCSKAKFTVSLLSSGILFNGTNPEPTAFSHYSRLGKKYWIVGDSDGFINVYHYNGEIYSRGSTGLSTIKTLDRSGQQLAYAGDKTLGIYNLGSMEPHIICDPGIYNITDIAIDFTSSIVHAAFENGEIFTYDTRFTTNNVPTHCKAIARLVNKHGGIDTKLVSIKGSLLAWGDGVLTAFNTSFLDGKSFLPPAYFSLNQLPQKESPLMKGFKLSLGGHYLAIASSDRIATYEIIAPKYKPQIASESFDFGNLRIIAVALAIIGIVIWKAKTRKSRPQQEVEKLEKGLEDLQRTINQTNKMSEDMTRKLRDVEGEARKTVRFNENLSYNYPSSRIVEEEGEYEDYE</sequence>
<evidence type="ECO:0000313" key="4">
    <source>
        <dbReference type="EMBL" id="CAG9311650.1"/>
    </source>
</evidence>
<feature type="coiled-coil region" evidence="1">
    <location>
        <begin position="20"/>
        <end position="54"/>
    </location>
</feature>
<dbReference type="Proteomes" id="UP001162131">
    <property type="component" value="Unassembled WGS sequence"/>
</dbReference>
<accession>A0AAU9IQ86</accession>
<feature type="coiled-coil region" evidence="1">
    <location>
        <begin position="475"/>
        <end position="509"/>
    </location>
</feature>
<dbReference type="Gene3D" id="2.130.10.10">
    <property type="entry name" value="YVTN repeat-like/Quinoprotein amine dehydrogenase"/>
    <property type="match status" value="1"/>
</dbReference>
<keyword evidence="2" id="KW-0472">Membrane</keyword>
<dbReference type="SUPFAM" id="SSF50998">
    <property type="entry name" value="Quinoprotein alcohol dehydrogenase-like"/>
    <property type="match status" value="1"/>
</dbReference>
<gene>
    <name evidence="4" type="ORF">BSTOLATCC_MIC3936</name>
</gene>
<dbReference type="AlphaFoldDB" id="A0AAU9IQ86"/>
<keyword evidence="1" id="KW-0175">Coiled coil</keyword>
<evidence type="ECO:0000256" key="3">
    <source>
        <dbReference type="SAM" id="SignalP"/>
    </source>
</evidence>
<organism evidence="4 5">
    <name type="scientific">Blepharisma stoltei</name>
    <dbReference type="NCBI Taxonomy" id="1481888"/>
    <lineage>
        <taxon>Eukaryota</taxon>
        <taxon>Sar</taxon>
        <taxon>Alveolata</taxon>
        <taxon>Ciliophora</taxon>
        <taxon>Postciliodesmatophora</taxon>
        <taxon>Heterotrichea</taxon>
        <taxon>Heterotrichida</taxon>
        <taxon>Blepharismidae</taxon>
        <taxon>Blepharisma</taxon>
    </lineage>
</organism>
<keyword evidence="2" id="KW-1133">Transmembrane helix</keyword>
<dbReference type="InterPro" id="IPR011047">
    <property type="entry name" value="Quinoprotein_ADH-like_sf"/>
</dbReference>
<keyword evidence="5" id="KW-1185">Reference proteome</keyword>
<keyword evidence="2" id="KW-0812">Transmembrane</keyword>
<keyword evidence="3" id="KW-0732">Signal</keyword>
<evidence type="ECO:0000256" key="2">
    <source>
        <dbReference type="SAM" id="Phobius"/>
    </source>
</evidence>
<feature type="transmembrane region" description="Helical" evidence="2">
    <location>
        <begin position="444"/>
        <end position="462"/>
    </location>
</feature>
<evidence type="ECO:0000313" key="5">
    <source>
        <dbReference type="Proteomes" id="UP001162131"/>
    </source>
</evidence>
<name>A0AAU9IQ86_9CILI</name>